<gene>
    <name evidence="2" type="ORF">PG996_013685</name>
</gene>
<comment type="caution">
    <text evidence="2">The sequence shown here is derived from an EMBL/GenBank/DDBJ whole genome shotgun (WGS) entry which is preliminary data.</text>
</comment>
<feature type="compositionally biased region" description="Acidic residues" evidence="1">
    <location>
        <begin position="94"/>
        <end position="107"/>
    </location>
</feature>
<organism evidence="2 3">
    <name type="scientific">Apiospora saccharicola</name>
    <dbReference type="NCBI Taxonomy" id="335842"/>
    <lineage>
        <taxon>Eukaryota</taxon>
        <taxon>Fungi</taxon>
        <taxon>Dikarya</taxon>
        <taxon>Ascomycota</taxon>
        <taxon>Pezizomycotina</taxon>
        <taxon>Sordariomycetes</taxon>
        <taxon>Xylariomycetidae</taxon>
        <taxon>Amphisphaeriales</taxon>
        <taxon>Apiosporaceae</taxon>
        <taxon>Apiospora</taxon>
    </lineage>
</organism>
<accession>A0ABR1U658</accession>
<evidence type="ECO:0000313" key="3">
    <source>
        <dbReference type="Proteomes" id="UP001446871"/>
    </source>
</evidence>
<reference evidence="2 3" key="1">
    <citation type="submission" date="2023-01" db="EMBL/GenBank/DDBJ databases">
        <title>Analysis of 21 Apiospora genomes using comparative genomics revels a genus with tremendous synthesis potential of carbohydrate active enzymes and secondary metabolites.</title>
        <authorList>
            <person name="Sorensen T."/>
        </authorList>
    </citation>
    <scope>NUCLEOTIDE SEQUENCE [LARGE SCALE GENOMIC DNA]</scope>
    <source>
        <strain evidence="2 3">CBS 83171</strain>
    </source>
</reference>
<evidence type="ECO:0000256" key="1">
    <source>
        <dbReference type="SAM" id="MobiDB-lite"/>
    </source>
</evidence>
<evidence type="ECO:0000313" key="2">
    <source>
        <dbReference type="EMBL" id="KAK8054384.1"/>
    </source>
</evidence>
<feature type="compositionally biased region" description="Acidic residues" evidence="1">
    <location>
        <begin position="225"/>
        <end position="244"/>
    </location>
</feature>
<name>A0ABR1U658_9PEZI</name>
<feature type="region of interest" description="Disordered" evidence="1">
    <location>
        <begin position="145"/>
        <end position="166"/>
    </location>
</feature>
<protein>
    <submittedName>
        <fullName evidence="2">Uncharacterized protein</fullName>
    </submittedName>
</protein>
<feature type="region of interest" description="Disordered" evidence="1">
    <location>
        <begin position="35"/>
        <end position="133"/>
    </location>
</feature>
<dbReference type="EMBL" id="JAQQWM010000008">
    <property type="protein sequence ID" value="KAK8054384.1"/>
    <property type="molecule type" value="Genomic_DNA"/>
</dbReference>
<proteinExistence type="predicted"/>
<feature type="compositionally biased region" description="Polar residues" evidence="1">
    <location>
        <begin position="186"/>
        <end position="199"/>
    </location>
</feature>
<feature type="compositionally biased region" description="Acidic residues" evidence="1">
    <location>
        <begin position="38"/>
        <end position="50"/>
    </location>
</feature>
<dbReference type="Proteomes" id="UP001446871">
    <property type="component" value="Unassembled WGS sequence"/>
</dbReference>
<feature type="compositionally biased region" description="Basic and acidic residues" evidence="1">
    <location>
        <begin position="200"/>
        <end position="214"/>
    </location>
</feature>
<sequence>MDEYRRFKAFRKLSKARPYLDIFEGVTCVKAAETPEVAAEEPGVDAEDPEVPARPVVSNEPKVKKTRHGGPRHGITLVPLGPGHGFTTEYASSWDDDSDDSDADNSSDSDSSRDTNQVLESLHPPPRRRDHIDGRLARWRAGAEETVLHGEARRCRHEPPMFGEGGHERWMRAEYGYDTDDVNNVGHRSSLSAGDTGSDNEYRLPAEPGFERLRFKYTGSNPEFSESEEEEEESPAPEDADEEG</sequence>
<keyword evidence="3" id="KW-1185">Reference proteome</keyword>
<feature type="region of interest" description="Disordered" evidence="1">
    <location>
        <begin position="180"/>
        <end position="244"/>
    </location>
</feature>